<accession>A0A0K6GT81</accession>
<keyword evidence="2" id="KW-0472">Membrane</keyword>
<evidence type="ECO:0000259" key="4">
    <source>
        <dbReference type="SMART" id="SM00978"/>
    </source>
</evidence>
<dbReference type="EMBL" id="CYHA01000001">
    <property type="protein sequence ID" value="CUA81930.1"/>
    <property type="molecule type" value="Genomic_DNA"/>
</dbReference>
<protein>
    <submittedName>
        <fullName evidence="5">Predicted lipid-binding transport protein, Tim44 family</fullName>
    </submittedName>
</protein>
<dbReference type="RefSeq" id="WP_055433335.1">
    <property type="nucleotide sequence ID" value="NZ_CYHA01000001.1"/>
</dbReference>
<keyword evidence="2" id="KW-0812">Transmembrane</keyword>
<dbReference type="OrthoDB" id="5297955at2"/>
<sequence length="295" mass="30639">MMQRARAALLTLSLAALLAAPLAEAARMGKGRSAGMQRSAPTQPMTIPARPAAPAPQPAQPSRGPGVGTAIAAGAAGAAAGYMLGNAMNDNHASAPSGQPAGSGFPWGTIALMALLVGGALMFFRRSQRQATAAMAGGAARMAAPTQFPPIPKVGGSGAPYGGGMAAQPAVQQGRLTDGTEVPHFLRQAKATFLHLQSLNTPESLEEVRRYMTPELFEDLRADIASNSAVADFPQLDCQLLESVQENGRHVASVRFTGMVSEEVNAPTVPFTETWHYVKDANGSSRWLLAGIQQA</sequence>
<dbReference type="STRING" id="375574.GCA_001418035_00575"/>
<feature type="region of interest" description="Disordered" evidence="1">
    <location>
        <begin position="29"/>
        <end position="68"/>
    </location>
</feature>
<gene>
    <name evidence="5" type="ORF">Ga0061063_0777</name>
</gene>
<name>A0A0K6GT81_9NEIS</name>
<evidence type="ECO:0000256" key="1">
    <source>
        <dbReference type="SAM" id="MobiDB-lite"/>
    </source>
</evidence>
<feature type="domain" description="Tim44-like" evidence="4">
    <location>
        <begin position="167"/>
        <end position="294"/>
    </location>
</feature>
<keyword evidence="6" id="KW-1185">Reference proteome</keyword>
<evidence type="ECO:0000256" key="3">
    <source>
        <dbReference type="SAM" id="SignalP"/>
    </source>
</evidence>
<keyword evidence="3" id="KW-0732">Signal</keyword>
<proteinExistence type="predicted"/>
<feature type="transmembrane region" description="Helical" evidence="2">
    <location>
        <begin position="104"/>
        <end position="124"/>
    </location>
</feature>
<reference evidence="6" key="1">
    <citation type="submission" date="2015-08" db="EMBL/GenBank/DDBJ databases">
        <authorList>
            <person name="Varghese N."/>
        </authorList>
    </citation>
    <scope>NUCLEOTIDE SEQUENCE [LARGE SCALE GENOMIC DNA]</scope>
    <source>
        <strain evidence="6">DSM 17901</strain>
    </source>
</reference>
<keyword evidence="2" id="KW-1133">Transmembrane helix</keyword>
<evidence type="ECO:0000313" key="5">
    <source>
        <dbReference type="EMBL" id="CUA81930.1"/>
    </source>
</evidence>
<evidence type="ECO:0000256" key="2">
    <source>
        <dbReference type="SAM" id="Phobius"/>
    </source>
</evidence>
<feature type="signal peptide" evidence="3">
    <location>
        <begin position="1"/>
        <end position="25"/>
    </location>
</feature>
<dbReference type="InterPro" id="IPR007379">
    <property type="entry name" value="Tim44-like_dom"/>
</dbReference>
<organism evidence="5 6">
    <name type="scientific">Gulbenkiania indica</name>
    <dbReference type="NCBI Taxonomy" id="375574"/>
    <lineage>
        <taxon>Bacteria</taxon>
        <taxon>Pseudomonadati</taxon>
        <taxon>Pseudomonadota</taxon>
        <taxon>Betaproteobacteria</taxon>
        <taxon>Neisseriales</taxon>
        <taxon>Chromobacteriaceae</taxon>
        <taxon>Gulbenkiania</taxon>
    </lineage>
</organism>
<evidence type="ECO:0000313" key="6">
    <source>
        <dbReference type="Proteomes" id="UP000243535"/>
    </source>
</evidence>
<dbReference type="AlphaFoldDB" id="A0A0K6GT81"/>
<dbReference type="SMART" id="SM00978">
    <property type="entry name" value="Tim44"/>
    <property type="match status" value="1"/>
</dbReference>
<dbReference type="PANTHER" id="PTHR41542">
    <property type="entry name" value="BLL5807 PROTEIN"/>
    <property type="match status" value="1"/>
</dbReference>
<dbReference type="Proteomes" id="UP000243535">
    <property type="component" value="Unassembled WGS sequence"/>
</dbReference>
<feature type="chain" id="PRO_5005503456" evidence="3">
    <location>
        <begin position="26"/>
        <end position="295"/>
    </location>
</feature>
<dbReference type="PANTHER" id="PTHR41542:SF1">
    <property type="entry name" value="BLL5807 PROTEIN"/>
    <property type="match status" value="1"/>
</dbReference>